<proteinExistence type="predicted"/>
<dbReference type="Proteomes" id="UP001054945">
    <property type="component" value="Unassembled WGS sequence"/>
</dbReference>
<protein>
    <submittedName>
        <fullName evidence="1">Uncharacterized protein</fullName>
    </submittedName>
</protein>
<organism evidence="1 2">
    <name type="scientific">Caerostris extrusa</name>
    <name type="common">Bark spider</name>
    <name type="synonym">Caerostris bankana</name>
    <dbReference type="NCBI Taxonomy" id="172846"/>
    <lineage>
        <taxon>Eukaryota</taxon>
        <taxon>Metazoa</taxon>
        <taxon>Ecdysozoa</taxon>
        <taxon>Arthropoda</taxon>
        <taxon>Chelicerata</taxon>
        <taxon>Arachnida</taxon>
        <taxon>Araneae</taxon>
        <taxon>Araneomorphae</taxon>
        <taxon>Entelegynae</taxon>
        <taxon>Araneoidea</taxon>
        <taxon>Araneidae</taxon>
        <taxon>Caerostris</taxon>
    </lineage>
</organism>
<comment type="caution">
    <text evidence="1">The sequence shown here is derived from an EMBL/GenBank/DDBJ whole genome shotgun (WGS) entry which is preliminary data.</text>
</comment>
<accession>A0AAV4QKR2</accession>
<dbReference type="AlphaFoldDB" id="A0AAV4QKR2"/>
<evidence type="ECO:0000313" key="2">
    <source>
        <dbReference type="Proteomes" id="UP001054945"/>
    </source>
</evidence>
<sequence>MPKHKDYRFFQSFSPPSVLEKVRLIKSKLALKLMIPGSSTWQIPVLVDMLMAAGKHGHIIIPFSPSEKLHVDTSLSS</sequence>
<dbReference type="EMBL" id="BPLR01006547">
    <property type="protein sequence ID" value="GIY10643.1"/>
    <property type="molecule type" value="Genomic_DNA"/>
</dbReference>
<name>A0AAV4QKR2_CAEEX</name>
<gene>
    <name evidence="1" type="ORF">CEXT_682591</name>
</gene>
<reference evidence="1 2" key="1">
    <citation type="submission" date="2021-06" db="EMBL/GenBank/DDBJ databases">
        <title>Caerostris extrusa draft genome.</title>
        <authorList>
            <person name="Kono N."/>
            <person name="Arakawa K."/>
        </authorList>
    </citation>
    <scope>NUCLEOTIDE SEQUENCE [LARGE SCALE GENOMIC DNA]</scope>
</reference>
<evidence type="ECO:0000313" key="1">
    <source>
        <dbReference type="EMBL" id="GIY10643.1"/>
    </source>
</evidence>
<keyword evidence="2" id="KW-1185">Reference proteome</keyword>